<proteinExistence type="predicted"/>
<evidence type="ECO:0000313" key="3">
    <source>
        <dbReference type="Proteomes" id="UP000236594"/>
    </source>
</evidence>
<dbReference type="AlphaFoldDB" id="A0A316XEC0"/>
<dbReference type="CDD" id="cd00038">
    <property type="entry name" value="CAP_ED"/>
    <property type="match status" value="1"/>
</dbReference>
<evidence type="ECO:0000313" key="2">
    <source>
        <dbReference type="EMBL" id="PWN72225.1"/>
    </source>
</evidence>
<dbReference type="OrthoDB" id="663011at2"/>
<dbReference type="RefSeq" id="WP_103248770.1">
    <property type="nucleotide sequence ID" value="NZ_PPED02000001.1"/>
</dbReference>
<reference evidence="2 3" key="1">
    <citation type="submission" date="2018-04" db="EMBL/GenBank/DDBJ databases">
        <title>Draft Genome Sequence of Phosphate-Solubilizing Chryseobacterium sp. ISE14 that is a Biocontrol and Plant Growth-Promoting Rhizobacterium Isolated from Cucumber.</title>
        <authorList>
            <person name="Jeong J.-J."/>
            <person name="Sang M.K."/>
            <person name="Choi I.-G."/>
            <person name="Kim K.D."/>
        </authorList>
    </citation>
    <scope>NUCLEOTIDE SEQUENCE [LARGE SCALE GENOMIC DNA]</scope>
    <source>
        <strain evidence="2 3">ISE14</strain>
    </source>
</reference>
<dbReference type="InterPro" id="IPR000595">
    <property type="entry name" value="cNMP-bd_dom"/>
</dbReference>
<dbReference type="Gene3D" id="2.60.120.10">
    <property type="entry name" value="Jelly Rolls"/>
    <property type="match status" value="1"/>
</dbReference>
<dbReference type="EMBL" id="PPED02000001">
    <property type="protein sequence ID" value="PWN72225.1"/>
    <property type="molecule type" value="Genomic_DNA"/>
</dbReference>
<dbReference type="InterPro" id="IPR018490">
    <property type="entry name" value="cNMP-bd_dom_sf"/>
</dbReference>
<dbReference type="SUPFAM" id="SSF51206">
    <property type="entry name" value="cAMP-binding domain-like"/>
    <property type="match status" value="1"/>
</dbReference>
<sequence length="191" mass="22950">MDEVYLYLQTHFDIPYEDWEIIASKMFVQQFKKKEIILHPGDQEDHLSFLSKGVLRFFIPTDENKETDITYDFMFEKKFACADESFITRTPSIYGVEALTNVLLYRFTYQDLQDIYKRTKNAERIGRIAHQNMFLERSQRLYSFLKYSAKDRYQNLFKENSILIKQIPQKYIASYLGITPQALSRIKRQIY</sequence>
<dbReference type="Proteomes" id="UP000236594">
    <property type="component" value="Unassembled WGS sequence"/>
</dbReference>
<organism evidence="2 3">
    <name type="scientific">Chryseobacterium phosphatilyticum</name>
    <dbReference type="NCBI Taxonomy" id="475075"/>
    <lineage>
        <taxon>Bacteria</taxon>
        <taxon>Pseudomonadati</taxon>
        <taxon>Bacteroidota</taxon>
        <taxon>Flavobacteriia</taxon>
        <taxon>Flavobacteriales</taxon>
        <taxon>Weeksellaceae</taxon>
        <taxon>Chryseobacterium group</taxon>
        <taxon>Chryseobacterium</taxon>
    </lineage>
</organism>
<evidence type="ECO:0000259" key="1">
    <source>
        <dbReference type="Pfam" id="PF00027"/>
    </source>
</evidence>
<dbReference type="Pfam" id="PF00027">
    <property type="entry name" value="cNMP_binding"/>
    <property type="match status" value="1"/>
</dbReference>
<dbReference type="InterPro" id="IPR014710">
    <property type="entry name" value="RmlC-like_jellyroll"/>
</dbReference>
<feature type="domain" description="Cyclic nucleotide-binding" evidence="1">
    <location>
        <begin position="29"/>
        <end position="118"/>
    </location>
</feature>
<protein>
    <submittedName>
        <fullName evidence="2">Crp/Fnr family transcriptional regulator</fullName>
    </submittedName>
</protein>
<comment type="caution">
    <text evidence="2">The sequence shown here is derived from an EMBL/GenBank/DDBJ whole genome shotgun (WGS) entry which is preliminary data.</text>
</comment>
<keyword evidence="3" id="KW-1185">Reference proteome</keyword>
<accession>A0A316XEC0</accession>
<gene>
    <name evidence="2" type="ORF">C1631_006395</name>
</gene>
<name>A0A316XEC0_9FLAO</name>